<evidence type="ECO:0000256" key="3">
    <source>
        <dbReference type="ARBA" id="ARBA00022448"/>
    </source>
</evidence>
<dbReference type="GO" id="GO:0005524">
    <property type="term" value="F:ATP binding"/>
    <property type="evidence" value="ECO:0007669"/>
    <property type="project" value="UniProtKB-KW"/>
</dbReference>
<evidence type="ECO:0000256" key="1">
    <source>
        <dbReference type="ARBA" id="ARBA00004141"/>
    </source>
</evidence>
<comment type="caution">
    <text evidence="13">The sequence shown here is derived from an EMBL/GenBank/DDBJ whole genome shotgun (WGS) entry which is preliminary data.</text>
</comment>
<evidence type="ECO:0000256" key="10">
    <source>
        <dbReference type="ARBA" id="ARBA00023136"/>
    </source>
</evidence>
<dbReference type="PROSITE" id="PS50893">
    <property type="entry name" value="ABC_TRANSPORTER_2"/>
    <property type="match status" value="1"/>
</dbReference>
<dbReference type="SMART" id="SM00382">
    <property type="entry name" value="AAA"/>
    <property type="match status" value="1"/>
</dbReference>
<evidence type="ECO:0000313" key="13">
    <source>
        <dbReference type="EMBL" id="NXM54040.1"/>
    </source>
</evidence>
<evidence type="ECO:0000256" key="5">
    <source>
        <dbReference type="ARBA" id="ARBA00022737"/>
    </source>
</evidence>
<dbReference type="GO" id="GO:0090374">
    <property type="term" value="P:oligopeptide export from mitochondrion"/>
    <property type="evidence" value="ECO:0007669"/>
    <property type="project" value="TreeGrafter"/>
</dbReference>
<reference evidence="13 14" key="1">
    <citation type="submission" date="2019-09" db="EMBL/GenBank/DDBJ databases">
        <title>Bird 10,000 Genomes (B10K) Project - Family phase.</title>
        <authorList>
            <person name="Zhang G."/>
        </authorList>
    </citation>
    <scope>NUCLEOTIDE SEQUENCE [LARGE SCALE GENOMIC DNA]</scope>
    <source>
        <strain evidence="13">B10K-DU-002-01</strain>
        <tissue evidence="13">Muscle</tissue>
    </source>
</reference>
<keyword evidence="4" id="KW-0812">Transmembrane</keyword>
<evidence type="ECO:0000256" key="7">
    <source>
        <dbReference type="ARBA" id="ARBA00022840"/>
    </source>
</evidence>
<dbReference type="InterPro" id="IPR039421">
    <property type="entry name" value="Type_1_exporter"/>
</dbReference>
<evidence type="ECO:0000256" key="9">
    <source>
        <dbReference type="ARBA" id="ARBA00022989"/>
    </source>
</evidence>
<feature type="non-terminal residue" evidence="13">
    <location>
        <position position="1"/>
    </location>
</feature>
<organism evidence="13 14">
    <name type="scientific">Illadopsis cleaveri</name>
    <name type="common">blackcap illadopsis</name>
    <dbReference type="NCBI Taxonomy" id="201329"/>
    <lineage>
        <taxon>Eukaryota</taxon>
        <taxon>Metazoa</taxon>
        <taxon>Chordata</taxon>
        <taxon>Craniata</taxon>
        <taxon>Vertebrata</taxon>
        <taxon>Euteleostomi</taxon>
        <taxon>Archelosauria</taxon>
        <taxon>Archosauria</taxon>
        <taxon>Dinosauria</taxon>
        <taxon>Saurischia</taxon>
        <taxon>Theropoda</taxon>
        <taxon>Coelurosauria</taxon>
        <taxon>Aves</taxon>
        <taxon>Neognathae</taxon>
        <taxon>Neoaves</taxon>
        <taxon>Telluraves</taxon>
        <taxon>Australaves</taxon>
        <taxon>Passeriformes</taxon>
        <taxon>Sylvioidea</taxon>
        <taxon>Timaliidae</taxon>
        <taxon>Illadopsis</taxon>
    </lineage>
</organism>
<name>A0A7L1BMH0_9PASS</name>
<dbReference type="FunFam" id="3.40.50.300:FF:000479">
    <property type="entry name" value="Multidrug resistance protein 1A"/>
    <property type="match status" value="1"/>
</dbReference>
<sequence length="174" mass="19321">IKGNLEFKDVYFNYPSRPDVEILKGLNLKINSGQTVALVGGSGCGKSTTVQLIQRFYDPKEGMVRTLNVRYLREVIGVVNQEPVLFATTIAENIRYGHEDVTMEDIEKATKEANAYDFIMKLPNKFETVVGERGAQLSGGQKQRIAIARALVRNPKILLLDEATSALDTESESI</sequence>
<evidence type="ECO:0000256" key="11">
    <source>
        <dbReference type="ARBA" id="ARBA00023180"/>
    </source>
</evidence>
<keyword evidence="6" id="KW-0547">Nucleotide-binding</keyword>
<evidence type="ECO:0000313" key="14">
    <source>
        <dbReference type="Proteomes" id="UP000534634"/>
    </source>
</evidence>
<comment type="subcellular location">
    <subcellularLocation>
        <location evidence="1">Membrane</location>
        <topology evidence="1">Multi-pass membrane protein</topology>
    </subcellularLocation>
</comment>
<evidence type="ECO:0000256" key="2">
    <source>
        <dbReference type="ARBA" id="ARBA00007577"/>
    </source>
</evidence>
<gene>
    <name evidence="13" type="primary">Abcb1</name>
    <name evidence="13" type="ORF">ILLCLE_R09397</name>
</gene>
<dbReference type="AlphaFoldDB" id="A0A7L1BMH0"/>
<dbReference type="InterPro" id="IPR017871">
    <property type="entry name" value="ABC_transporter-like_CS"/>
</dbReference>
<comment type="similarity">
    <text evidence="2">Belongs to the ABC transporter superfamily. ABCB family. Multidrug resistance exporter (TC 3.A.1.201) subfamily.</text>
</comment>
<feature type="non-terminal residue" evidence="13">
    <location>
        <position position="174"/>
    </location>
</feature>
<dbReference type="GO" id="GO:0016887">
    <property type="term" value="F:ATP hydrolysis activity"/>
    <property type="evidence" value="ECO:0007669"/>
    <property type="project" value="InterPro"/>
</dbReference>
<proteinExistence type="inferred from homology"/>
<evidence type="ECO:0000256" key="4">
    <source>
        <dbReference type="ARBA" id="ARBA00022692"/>
    </source>
</evidence>
<keyword evidence="10" id="KW-0472">Membrane</keyword>
<protein>
    <submittedName>
        <fullName evidence="13">MDR1 protein</fullName>
    </submittedName>
</protein>
<feature type="domain" description="ABC transporter" evidence="12">
    <location>
        <begin position="5"/>
        <end position="174"/>
    </location>
</feature>
<keyword evidence="3" id="KW-0813">Transport</keyword>
<dbReference type="InterPro" id="IPR003593">
    <property type="entry name" value="AAA+_ATPase"/>
</dbReference>
<dbReference type="GO" id="GO:0015421">
    <property type="term" value="F:ABC-type oligopeptide transporter activity"/>
    <property type="evidence" value="ECO:0007669"/>
    <property type="project" value="TreeGrafter"/>
</dbReference>
<dbReference type="Proteomes" id="UP000534634">
    <property type="component" value="Unassembled WGS sequence"/>
</dbReference>
<dbReference type="EMBL" id="VXBB01004034">
    <property type="protein sequence ID" value="NXM54040.1"/>
    <property type="molecule type" value="Genomic_DNA"/>
</dbReference>
<keyword evidence="7" id="KW-0067">ATP-binding</keyword>
<accession>A0A7L1BMH0</accession>
<evidence type="ECO:0000256" key="6">
    <source>
        <dbReference type="ARBA" id="ARBA00022741"/>
    </source>
</evidence>
<evidence type="ECO:0000259" key="12">
    <source>
        <dbReference type="PROSITE" id="PS50893"/>
    </source>
</evidence>
<keyword evidence="5" id="KW-0677">Repeat</keyword>
<dbReference type="GO" id="GO:0005743">
    <property type="term" value="C:mitochondrial inner membrane"/>
    <property type="evidence" value="ECO:0007669"/>
    <property type="project" value="TreeGrafter"/>
</dbReference>
<dbReference type="PANTHER" id="PTHR43394">
    <property type="entry name" value="ATP-DEPENDENT PERMEASE MDL1, MITOCHONDRIAL"/>
    <property type="match status" value="1"/>
</dbReference>
<dbReference type="InterPro" id="IPR003439">
    <property type="entry name" value="ABC_transporter-like_ATP-bd"/>
</dbReference>
<dbReference type="Gene3D" id="3.40.50.300">
    <property type="entry name" value="P-loop containing nucleotide triphosphate hydrolases"/>
    <property type="match status" value="1"/>
</dbReference>
<evidence type="ECO:0000256" key="8">
    <source>
        <dbReference type="ARBA" id="ARBA00022967"/>
    </source>
</evidence>
<keyword evidence="11" id="KW-0325">Glycoprotein</keyword>
<dbReference type="PROSITE" id="PS00211">
    <property type="entry name" value="ABC_TRANSPORTER_1"/>
    <property type="match status" value="1"/>
</dbReference>
<dbReference type="Pfam" id="PF00005">
    <property type="entry name" value="ABC_tran"/>
    <property type="match status" value="1"/>
</dbReference>
<keyword evidence="8" id="KW-1278">Translocase</keyword>
<keyword evidence="14" id="KW-1185">Reference proteome</keyword>
<dbReference type="PANTHER" id="PTHR43394:SF27">
    <property type="entry name" value="ATP-DEPENDENT TRANSLOCASE ABCB1-LIKE"/>
    <property type="match status" value="1"/>
</dbReference>
<dbReference type="InterPro" id="IPR027417">
    <property type="entry name" value="P-loop_NTPase"/>
</dbReference>
<dbReference type="SUPFAM" id="SSF52540">
    <property type="entry name" value="P-loop containing nucleoside triphosphate hydrolases"/>
    <property type="match status" value="1"/>
</dbReference>
<keyword evidence="9" id="KW-1133">Transmembrane helix</keyword>